<keyword evidence="3" id="KW-0378">Hydrolase</keyword>
<organism evidence="3 4">
    <name type="scientific">Qipengyuania citrea LAMA 915</name>
    <dbReference type="NCBI Taxonomy" id="1306953"/>
    <lineage>
        <taxon>Bacteria</taxon>
        <taxon>Pseudomonadati</taxon>
        <taxon>Pseudomonadota</taxon>
        <taxon>Alphaproteobacteria</taxon>
        <taxon>Sphingomonadales</taxon>
        <taxon>Erythrobacteraceae</taxon>
        <taxon>Qipengyuania</taxon>
    </lineage>
</organism>
<dbReference type="RefSeq" id="WP_050600026.1">
    <property type="nucleotide sequence ID" value="NZ_JYNE01000022.1"/>
</dbReference>
<keyword evidence="3" id="KW-0255">Endonuclease</keyword>
<dbReference type="STRING" id="1306953.J121_393"/>
<name>A0A0L1KFG1_9SPHN</name>
<feature type="signal peptide" evidence="2">
    <location>
        <begin position="1"/>
        <end position="27"/>
    </location>
</feature>
<evidence type="ECO:0000256" key="2">
    <source>
        <dbReference type="SAM" id="SignalP"/>
    </source>
</evidence>
<evidence type="ECO:0000313" key="3">
    <source>
        <dbReference type="EMBL" id="KNH02609.1"/>
    </source>
</evidence>
<dbReference type="Proteomes" id="UP000037446">
    <property type="component" value="Unassembled WGS sequence"/>
</dbReference>
<feature type="chain" id="PRO_5005554408" evidence="2">
    <location>
        <begin position="28"/>
        <end position="290"/>
    </location>
</feature>
<dbReference type="InterPro" id="IPR010270">
    <property type="entry name" value="Phage_P2_GpM"/>
</dbReference>
<sequence>MSSPFLRNRTRRLAIKAGLAVATATIAAPDETTGAGQEYAALKVRLHDQLRQLADVDSHEARQPMKAKFAGDYRDWLGGVIEADQPVQDEILLTNMVWAIDYGDFARAVWLGAFALKHGLAMPERYKRSVACFLREDIAEAALANPDAVDLELLAKIDELTAGADMPDAAKAKLHKALGRAWRVKADAFEASDDSAPAGGKAAYVQAALDQMQRAVTLDRKSGVKKDIEQMERQLRDLAPPTDPDTTNDAKDAKVAEQPSAAPANPAQKPTTKAAPRKRAARRARAKAAN</sequence>
<dbReference type="GO" id="GO:0003677">
    <property type="term" value="F:DNA binding"/>
    <property type="evidence" value="ECO:0007669"/>
    <property type="project" value="InterPro"/>
</dbReference>
<evidence type="ECO:0000313" key="4">
    <source>
        <dbReference type="Proteomes" id="UP000037446"/>
    </source>
</evidence>
<dbReference type="Pfam" id="PF05944">
    <property type="entry name" value="Phage_term_smal"/>
    <property type="match status" value="1"/>
</dbReference>
<comment type="caution">
    <text evidence="3">The sequence shown here is derived from an EMBL/GenBank/DDBJ whole genome shotgun (WGS) entry which is preliminary data.</text>
</comment>
<feature type="compositionally biased region" description="Basic residues" evidence="1">
    <location>
        <begin position="275"/>
        <end position="290"/>
    </location>
</feature>
<reference evidence="3" key="1">
    <citation type="submission" date="2015-02" db="EMBL/GenBank/DDBJ databases">
        <authorList>
            <person name="Chooi Y.-H."/>
        </authorList>
    </citation>
    <scope>NUCLEOTIDE SEQUENCE [LARGE SCALE GENOMIC DNA]</scope>
    <source>
        <strain evidence="3">LAMA 915</strain>
    </source>
</reference>
<accession>A0A0L1KFG1</accession>
<protein>
    <submittedName>
        <fullName evidence="3">Phage terminase, endonuclease subunit</fullName>
    </submittedName>
</protein>
<gene>
    <name evidence="3" type="ORF">J121_393</name>
</gene>
<keyword evidence="3" id="KW-0540">Nuclease</keyword>
<proteinExistence type="predicted"/>
<dbReference type="EMBL" id="JYNE01000022">
    <property type="protein sequence ID" value="KNH02609.1"/>
    <property type="molecule type" value="Genomic_DNA"/>
</dbReference>
<feature type="region of interest" description="Disordered" evidence="1">
    <location>
        <begin position="233"/>
        <end position="290"/>
    </location>
</feature>
<dbReference type="GO" id="GO:0004519">
    <property type="term" value="F:endonuclease activity"/>
    <property type="evidence" value="ECO:0007669"/>
    <property type="project" value="UniProtKB-KW"/>
</dbReference>
<dbReference type="PATRIC" id="fig|1306953.7.peg.396"/>
<evidence type="ECO:0000256" key="1">
    <source>
        <dbReference type="SAM" id="MobiDB-lite"/>
    </source>
</evidence>
<dbReference type="AlphaFoldDB" id="A0A0L1KFG1"/>
<keyword evidence="2" id="KW-0732">Signal</keyword>